<gene>
    <name evidence="2" type="ORF">JD276_12040</name>
</gene>
<keyword evidence="1" id="KW-0732">Signal</keyword>
<protein>
    <submittedName>
        <fullName evidence="2">ABC transporter substrate-binding protein</fullName>
    </submittedName>
</protein>
<dbReference type="Pfam" id="PF04392">
    <property type="entry name" value="ABC_sub_bind"/>
    <property type="match status" value="1"/>
</dbReference>
<evidence type="ECO:0000313" key="2">
    <source>
        <dbReference type="EMBL" id="MBK0419764.1"/>
    </source>
</evidence>
<dbReference type="Proteomes" id="UP000608530">
    <property type="component" value="Unassembled WGS sequence"/>
</dbReference>
<name>A0A934UUQ6_9MICO</name>
<evidence type="ECO:0000313" key="3">
    <source>
        <dbReference type="Proteomes" id="UP000608530"/>
    </source>
</evidence>
<dbReference type="InterPro" id="IPR028082">
    <property type="entry name" value="Peripla_BP_I"/>
</dbReference>
<dbReference type="PANTHER" id="PTHR35271">
    <property type="entry name" value="ABC TRANSPORTER, SUBSTRATE-BINDING LIPOPROTEIN-RELATED"/>
    <property type="match status" value="1"/>
</dbReference>
<dbReference type="InterPro" id="IPR007487">
    <property type="entry name" value="ABC_transpt-TYRBP-like"/>
</dbReference>
<dbReference type="CDD" id="cd06325">
    <property type="entry name" value="PBP1_ABC_unchar_transporter"/>
    <property type="match status" value="1"/>
</dbReference>
<dbReference type="RefSeq" id="WP_200115906.1">
    <property type="nucleotide sequence ID" value="NZ_JAEHOH010000016.1"/>
</dbReference>
<comment type="caution">
    <text evidence="2">The sequence shown here is derived from an EMBL/GenBank/DDBJ whole genome shotgun (WGS) entry which is preliminary data.</text>
</comment>
<dbReference type="PANTHER" id="PTHR35271:SF1">
    <property type="entry name" value="ABC TRANSPORTER, SUBSTRATE-BINDING LIPOPROTEIN"/>
    <property type="match status" value="1"/>
</dbReference>
<feature type="chain" id="PRO_5039192219" evidence="1">
    <location>
        <begin position="29"/>
        <end position="332"/>
    </location>
</feature>
<dbReference type="PROSITE" id="PS51257">
    <property type="entry name" value="PROKAR_LIPOPROTEIN"/>
    <property type="match status" value="1"/>
</dbReference>
<accession>A0A934UUQ6</accession>
<dbReference type="SUPFAM" id="SSF53822">
    <property type="entry name" value="Periplasmic binding protein-like I"/>
    <property type="match status" value="1"/>
</dbReference>
<dbReference type="EMBL" id="JAEHOH010000016">
    <property type="protein sequence ID" value="MBK0419764.1"/>
    <property type="molecule type" value="Genomic_DNA"/>
</dbReference>
<sequence>MRQTPFRRRALALAGLTAAAALTLSACSSEGGGDGPEKLTIGISQLAPHPALDAATEGFKQAFIDAGYVEGDTVEFDVQNAQGEQATAVTIAQGFAAEDLDLVLAVATPAAQAAAQAITEVPVLFTAVTDAESADLVDSNEEPGGNVTGTSDLASIPDQMDLLKEIVPDAKKVGIVYSSGEVNSEVQVAAAEEAAGERDLEIVTQTVTTANDIPQATEALGDVDAIYVPTDNMVVNGISSLVQVAEDKQIPVIGAEAGTVEGGAIATLGIDYTELGKQTGEMALRILTEDADPATMSVETATEFAYVVNPGAAERMGVTLPDSILDEAEIVE</sequence>
<evidence type="ECO:0000256" key="1">
    <source>
        <dbReference type="SAM" id="SignalP"/>
    </source>
</evidence>
<dbReference type="Gene3D" id="3.40.50.2300">
    <property type="match status" value="2"/>
</dbReference>
<proteinExistence type="predicted"/>
<keyword evidence="3" id="KW-1185">Reference proteome</keyword>
<reference evidence="2" key="1">
    <citation type="submission" date="2020-12" db="EMBL/GenBank/DDBJ databases">
        <title>Leucobacter sp. CAS1, isolated from Chromium sludge.</title>
        <authorList>
            <person name="Xu Z."/>
        </authorList>
    </citation>
    <scope>NUCLEOTIDE SEQUENCE</scope>
    <source>
        <strain evidence="2">CSA1</strain>
    </source>
</reference>
<organism evidence="2 3">
    <name type="scientific">Leucobacter chromiisoli</name>
    <dbReference type="NCBI Taxonomy" id="2796471"/>
    <lineage>
        <taxon>Bacteria</taxon>
        <taxon>Bacillati</taxon>
        <taxon>Actinomycetota</taxon>
        <taxon>Actinomycetes</taxon>
        <taxon>Micrococcales</taxon>
        <taxon>Microbacteriaceae</taxon>
        <taxon>Leucobacter</taxon>
    </lineage>
</organism>
<dbReference type="AlphaFoldDB" id="A0A934UUQ6"/>
<feature type="signal peptide" evidence="1">
    <location>
        <begin position="1"/>
        <end position="28"/>
    </location>
</feature>